<dbReference type="GO" id="GO:0051536">
    <property type="term" value="F:iron-sulfur cluster binding"/>
    <property type="evidence" value="ECO:0007669"/>
    <property type="project" value="InterPro"/>
</dbReference>
<dbReference type="PANTHER" id="PTHR30038">
    <property type="entry name" value="ALDEHYDE FERREDOXIN OXIDOREDUCTASE"/>
    <property type="match status" value="1"/>
</dbReference>
<reference evidence="2 3" key="1">
    <citation type="journal article" date="2014" name="Genome Announc.">
        <title>Draft Genome Sequence of Fervidicella metallireducens Strain AeBT, an Iron-Reducing Thermoanaerobe from the Great Artesian Basin.</title>
        <authorList>
            <person name="Patel B.K."/>
        </authorList>
    </citation>
    <scope>NUCLEOTIDE SEQUENCE [LARGE SCALE GENOMIC DNA]</scope>
    <source>
        <strain evidence="2 3">AeB</strain>
    </source>
</reference>
<dbReference type="Gene3D" id="1.10.599.10">
    <property type="entry name" value="Aldehyde Ferredoxin Oxidoreductase Protein, subunit A, domain 3"/>
    <property type="match status" value="1"/>
</dbReference>
<proteinExistence type="predicted"/>
<evidence type="ECO:0000313" key="2">
    <source>
        <dbReference type="EMBL" id="EYE88317.1"/>
    </source>
</evidence>
<accession>A0A017RUF5</accession>
<dbReference type="GO" id="GO:0009055">
    <property type="term" value="F:electron transfer activity"/>
    <property type="evidence" value="ECO:0007669"/>
    <property type="project" value="InterPro"/>
</dbReference>
<gene>
    <name evidence="2" type="ORF">Q428_08395</name>
</gene>
<dbReference type="PANTHER" id="PTHR30038:SF8">
    <property type="entry name" value="ALDEHYDE FERREDOXIN OXIDOREDUCTASE"/>
    <property type="match status" value="1"/>
</dbReference>
<dbReference type="Pfam" id="PF01314">
    <property type="entry name" value="AFOR_C"/>
    <property type="match status" value="1"/>
</dbReference>
<protein>
    <recommendedName>
        <fullName evidence="1">Aldehyde ferredoxin oxidoreductase C-terminal domain-containing protein</fullName>
    </recommendedName>
</protein>
<dbReference type="Proteomes" id="UP000019681">
    <property type="component" value="Unassembled WGS sequence"/>
</dbReference>
<dbReference type="InterPro" id="IPR001203">
    <property type="entry name" value="OxRdtase_Ald_Fedxn_C"/>
</dbReference>
<dbReference type="InterPro" id="IPR051919">
    <property type="entry name" value="W-dependent_AOR"/>
</dbReference>
<dbReference type="InterPro" id="IPR036021">
    <property type="entry name" value="Tungsten_al_ferr_oxy-like_C"/>
</dbReference>
<dbReference type="EMBL" id="AZQP01000023">
    <property type="protein sequence ID" value="EYE88317.1"/>
    <property type="molecule type" value="Genomic_DNA"/>
</dbReference>
<sequence length="133" mass="15362">MGSRHSHLDNGGYSFDQAGVKEEDILKNLLFEELERNILTSLVICLFARKVYSREVIIEALDSVGIKVTNEELTKTAKEILKLKYEIKKKLGYSLDSVKIPERFFQTKTLNGKLDSEKAKKMVEMYKKMIEEL</sequence>
<evidence type="ECO:0000259" key="1">
    <source>
        <dbReference type="Pfam" id="PF01314"/>
    </source>
</evidence>
<comment type="caution">
    <text evidence="2">The sequence shown here is derived from an EMBL/GenBank/DDBJ whole genome shotgun (WGS) entry which is preliminary data.</text>
</comment>
<dbReference type="GO" id="GO:0016625">
    <property type="term" value="F:oxidoreductase activity, acting on the aldehyde or oxo group of donors, iron-sulfur protein as acceptor"/>
    <property type="evidence" value="ECO:0007669"/>
    <property type="project" value="InterPro"/>
</dbReference>
<organism evidence="2 3">
    <name type="scientific">Fervidicella metallireducens AeB</name>
    <dbReference type="NCBI Taxonomy" id="1403537"/>
    <lineage>
        <taxon>Bacteria</taxon>
        <taxon>Bacillati</taxon>
        <taxon>Bacillota</taxon>
        <taxon>Clostridia</taxon>
        <taxon>Eubacteriales</taxon>
        <taxon>Clostridiaceae</taxon>
        <taxon>Fervidicella</taxon>
    </lineage>
</organism>
<evidence type="ECO:0000313" key="3">
    <source>
        <dbReference type="Proteomes" id="UP000019681"/>
    </source>
</evidence>
<name>A0A017RUF5_9CLOT</name>
<dbReference type="AlphaFoldDB" id="A0A017RUF5"/>
<feature type="domain" description="Aldehyde ferredoxin oxidoreductase C-terminal" evidence="1">
    <location>
        <begin position="32"/>
        <end position="126"/>
    </location>
</feature>
<dbReference type="SUPFAM" id="SSF48310">
    <property type="entry name" value="Aldehyde ferredoxin oxidoreductase, C-terminal domains"/>
    <property type="match status" value="1"/>
</dbReference>
<dbReference type="STRING" id="1403537.Q428_08395"/>
<keyword evidence="3" id="KW-1185">Reference proteome</keyword>
<dbReference type="InterPro" id="IPR013985">
    <property type="entry name" value="Ald_Fedxn_OxRdtase_dom3"/>
</dbReference>